<dbReference type="Gene3D" id="1.10.506.10">
    <property type="entry name" value="GTPase Activation - p120gap, domain 1"/>
    <property type="match status" value="1"/>
</dbReference>
<feature type="domain" description="Ras-GAP" evidence="1">
    <location>
        <begin position="411"/>
        <end position="605"/>
    </location>
</feature>
<feature type="domain" description="WW" evidence="2">
    <location>
        <begin position="86"/>
        <end position="119"/>
    </location>
</feature>
<dbReference type="SMART" id="SM00323">
    <property type="entry name" value="RasGAP"/>
    <property type="match status" value="1"/>
</dbReference>
<evidence type="ECO:0000259" key="1">
    <source>
        <dbReference type="PROSITE" id="PS50018"/>
    </source>
</evidence>
<dbReference type="CDD" id="cd23767">
    <property type="entry name" value="IQCD"/>
    <property type="match status" value="1"/>
</dbReference>
<dbReference type="Gene3D" id="1.20.5.190">
    <property type="match status" value="2"/>
</dbReference>
<dbReference type="SMART" id="SM00015">
    <property type="entry name" value="IQ"/>
    <property type="match status" value="4"/>
</dbReference>
<dbReference type="PANTHER" id="PTHR14149">
    <property type="entry name" value="RAS GTPASE-ACTIVATING PROTEIN WITH IQ MOTIF"/>
    <property type="match status" value="1"/>
</dbReference>
<dbReference type="InterPro" id="IPR008936">
    <property type="entry name" value="Rho_GTPase_activation_prot"/>
</dbReference>
<dbReference type="SUPFAM" id="SSF48350">
    <property type="entry name" value="GTPase activation domain, GAP"/>
    <property type="match status" value="1"/>
</dbReference>
<dbReference type="Pfam" id="PF00612">
    <property type="entry name" value="IQ"/>
    <property type="match status" value="4"/>
</dbReference>
<dbReference type="InterPro" id="IPR000048">
    <property type="entry name" value="IQ_motif_EF-hand-BS"/>
</dbReference>
<dbReference type="SMART" id="SM00456">
    <property type="entry name" value="WW"/>
    <property type="match status" value="1"/>
</dbReference>
<dbReference type="Gene3D" id="2.20.70.10">
    <property type="match status" value="1"/>
</dbReference>
<keyword evidence="4" id="KW-1185">Reference proteome</keyword>
<dbReference type="PROSITE" id="PS50018">
    <property type="entry name" value="RAS_GTPASE_ACTIV_2"/>
    <property type="match status" value="1"/>
</dbReference>
<proteinExistence type="predicted"/>
<dbReference type="EMBL" id="JAHUTJ010052329">
    <property type="protein sequence ID" value="MED6285141.1"/>
    <property type="molecule type" value="Genomic_DNA"/>
</dbReference>
<reference evidence="3 4" key="1">
    <citation type="submission" date="2021-06" db="EMBL/GenBank/DDBJ databases">
        <authorList>
            <person name="Palmer J.M."/>
        </authorList>
    </citation>
    <scope>NUCLEOTIDE SEQUENCE [LARGE SCALE GENOMIC DNA]</scope>
    <source>
        <strain evidence="3 4">CL_MEX2019</strain>
        <tissue evidence="3">Muscle</tissue>
    </source>
</reference>
<dbReference type="PROSITE" id="PS01159">
    <property type="entry name" value="WW_DOMAIN_1"/>
    <property type="match status" value="1"/>
</dbReference>
<dbReference type="Proteomes" id="UP001352852">
    <property type="component" value="Unassembled WGS sequence"/>
</dbReference>
<dbReference type="Pfam" id="PF00616">
    <property type="entry name" value="RasGAP"/>
    <property type="match status" value="1"/>
</dbReference>
<organism evidence="3 4">
    <name type="scientific">Characodon lateralis</name>
    <dbReference type="NCBI Taxonomy" id="208331"/>
    <lineage>
        <taxon>Eukaryota</taxon>
        <taxon>Metazoa</taxon>
        <taxon>Chordata</taxon>
        <taxon>Craniata</taxon>
        <taxon>Vertebrata</taxon>
        <taxon>Euteleostomi</taxon>
        <taxon>Actinopterygii</taxon>
        <taxon>Neopterygii</taxon>
        <taxon>Teleostei</taxon>
        <taxon>Neoteleostei</taxon>
        <taxon>Acanthomorphata</taxon>
        <taxon>Ovalentaria</taxon>
        <taxon>Atherinomorphae</taxon>
        <taxon>Cyprinodontiformes</taxon>
        <taxon>Goodeidae</taxon>
        <taxon>Characodon</taxon>
    </lineage>
</organism>
<sequence length="628" mass="72135">TQDPSAVLWLDEIQDAILKANQDTKEAIQFSQSIQAINEAVDAGDAAQTLAALRNPGAGLYGITSECAHTYQDDLAKIKEEKKNKGDNGSEWVKHWVKGGHNYYYNLQTKEGTWVEPEGFVPNNAQINKEEIQGVVSGVTTAYNREQLWLANETLITKLQARCRGYLVRNGLKERMDFLKSQDPAVTCIQAHWKGYKQRKEFKDRKQYLTDHTEEAVKIQSVVRMHQARKKYKDRLKYFEDHINDVVKIQAFIRANKARDDYKTLISAEDPPMAVVRKFVHLLDHSDQDFQEELELMRLREEVVTNIRSNQQLENDLNLMDIKIGLLVKNKITLQEVVSHSKKLTKKNKTQLSDMMMMNKQRGGLKALSKEKRVKLEAYQHLFYLLQTNPTYLAKLIFQMPQNKSTKFMDSVIFTLYNYASNQREEYLLLKLFKTALQEEIKSKVDQMKEIVTGNPTVIKMVVSFHRGARGQNALRQILAPVVKEIMDDKTLNIKTDPVDIYKGWVNQMETETGEASKLPYDVTPEQAMAHEEVRTRLEASIKNMKSVTDKFLSAIIVSVDKIPYGMRFISKVLKDTLHEKFPDSTEDELLKVSILICSLTSLCYRPVSAKHRSPSKAANHTEIVLTI</sequence>
<name>A0ABU7ECY9_9TELE</name>
<dbReference type="InterPro" id="IPR001936">
    <property type="entry name" value="RasGAP_dom"/>
</dbReference>
<evidence type="ECO:0000313" key="4">
    <source>
        <dbReference type="Proteomes" id="UP001352852"/>
    </source>
</evidence>
<dbReference type="CDD" id="cd00201">
    <property type="entry name" value="WW"/>
    <property type="match status" value="1"/>
</dbReference>
<accession>A0ABU7ECY9</accession>
<evidence type="ECO:0000259" key="2">
    <source>
        <dbReference type="PROSITE" id="PS50020"/>
    </source>
</evidence>
<protein>
    <submittedName>
        <fullName evidence="3">Ras GTPase-activating-like protein iqgap1</fullName>
    </submittedName>
</protein>
<evidence type="ECO:0000313" key="3">
    <source>
        <dbReference type="EMBL" id="MED6285141.1"/>
    </source>
</evidence>
<dbReference type="PANTHER" id="PTHR14149:SF15">
    <property type="entry name" value="RAS GTPASE-ACTIVATING-LIKE PROTEIN IQGAP1"/>
    <property type="match status" value="1"/>
</dbReference>
<dbReference type="InterPro" id="IPR027417">
    <property type="entry name" value="P-loop_NTPase"/>
</dbReference>
<comment type="caution">
    <text evidence="3">The sequence shown here is derived from an EMBL/GenBank/DDBJ whole genome shotgun (WGS) entry which is preliminary data.</text>
</comment>
<dbReference type="PROSITE" id="PS50020">
    <property type="entry name" value="WW_DOMAIN_2"/>
    <property type="match status" value="1"/>
</dbReference>
<feature type="non-terminal residue" evidence="3">
    <location>
        <position position="1"/>
    </location>
</feature>
<dbReference type="SUPFAM" id="SSF52540">
    <property type="entry name" value="P-loop containing nucleoside triphosphate hydrolases"/>
    <property type="match status" value="1"/>
</dbReference>
<dbReference type="InterPro" id="IPR001202">
    <property type="entry name" value="WW_dom"/>
</dbReference>
<dbReference type="PROSITE" id="PS50096">
    <property type="entry name" value="IQ"/>
    <property type="match status" value="4"/>
</dbReference>
<gene>
    <name evidence="3" type="primary">IQGAP1_4</name>
    <name evidence="3" type="ORF">CHARACLAT_026265</name>
</gene>